<evidence type="ECO:0000313" key="3">
    <source>
        <dbReference type="EMBL" id="SHN12978.1"/>
    </source>
</evidence>
<dbReference type="GO" id="GO:0006749">
    <property type="term" value="P:glutathione metabolic process"/>
    <property type="evidence" value="ECO:0007669"/>
    <property type="project" value="InterPro"/>
</dbReference>
<dbReference type="SMART" id="SM00450">
    <property type="entry name" value="RHOD"/>
    <property type="match status" value="2"/>
</dbReference>
<dbReference type="InterPro" id="IPR044528">
    <property type="entry name" value="POD-like_MBL-fold"/>
</dbReference>
<dbReference type="Gene3D" id="3.40.250.10">
    <property type="entry name" value="Rhodanese-like domain"/>
    <property type="match status" value="2"/>
</dbReference>
<dbReference type="OrthoDB" id="9784009at2"/>
<dbReference type="SUPFAM" id="SSF56281">
    <property type="entry name" value="Metallo-hydrolase/oxidoreductase"/>
    <property type="match status" value="1"/>
</dbReference>
<dbReference type="InterPro" id="IPR036873">
    <property type="entry name" value="Rhodanese-like_dom_sf"/>
</dbReference>
<dbReference type="InterPro" id="IPR036866">
    <property type="entry name" value="RibonucZ/Hydroxyglut_hydro"/>
</dbReference>
<dbReference type="GO" id="GO:0070813">
    <property type="term" value="P:hydrogen sulfide metabolic process"/>
    <property type="evidence" value="ECO:0007669"/>
    <property type="project" value="TreeGrafter"/>
</dbReference>
<protein>
    <submittedName>
        <fullName evidence="3">Glyoxylase, beta-lactamase superfamily II</fullName>
    </submittedName>
</protein>
<evidence type="ECO:0000313" key="4">
    <source>
        <dbReference type="Proteomes" id="UP000184513"/>
    </source>
</evidence>
<dbReference type="RefSeq" id="WP_073095045.1">
    <property type="nucleotide sequence ID" value="NZ_FRCY01000007.1"/>
</dbReference>
<dbReference type="GO" id="GO:0050313">
    <property type="term" value="F:sulfur dioxygenase activity"/>
    <property type="evidence" value="ECO:0007669"/>
    <property type="project" value="InterPro"/>
</dbReference>
<proteinExistence type="predicted"/>
<dbReference type="PANTHER" id="PTHR43084:SF1">
    <property type="entry name" value="PERSULFIDE DIOXYGENASE ETHE1, MITOCHONDRIAL"/>
    <property type="match status" value="1"/>
</dbReference>
<dbReference type="Proteomes" id="UP000184513">
    <property type="component" value="Unassembled WGS sequence"/>
</dbReference>
<dbReference type="Gene3D" id="3.60.15.10">
    <property type="entry name" value="Ribonuclease Z/Hydroxyacylglutathione hydrolase-like"/>
    <property type="match status" value="1"/>
</dbReference>
<keyword evidence="1" id="KW-0479">Metal-binding</keyword>
<name>A0A1M7P8I7_9BACT</name>
<evidence type="ECO:0000256" key="1">
    <source>
        <dbReference type="ARBA" id="ARBA00022723"/>
    </source>
</evidence>
<dbReference type="FunFam" id="3.60.15.10:FF:000030">
    <property type="entry name" value="Metallo-beta-lactamase family protein"/>
    <property type="match status" value="1"/>
</dbReference>
<dbReference type="Pfam" id="PF00753">
    <property type="entry name" value="Lactamase_B"/>
    <property type="match status" value="1"/>
</dbReference>
<feature type="domain" description="Rhodanese" evidence="2">
    <location>
        <begin position="270"/>
        <end position="361"/>
    </location>
</feature>
<keyword evidence="4" id="KW-1185">Reference proteome</keyword>
<dbReference type="SUPFAM" id="SSF52821">
    <property type="entry name" value="Rhodanese/Cell cycle control phosphatase"/>
    <property type="match status" value="2"/>
</dbReference>
<organism evidence="3 4">
    <name type="scientific">Cyclobacterium lianum</name>
    <dbReference type="NCBI Taxonomy" id="388280"/>
    <lineage>
        <taxon>Bacteria</taxon>
        <taxon>Pseudomonadati</taxon>
        <taxon>Bacteroidota</taxon>
        <taxon>Cytophagia</taxon>
        <taxon>Cytophagales</taxon>
        <taxon>Cyclobacteriaceae</taxon>
        <taxon>Cyclobacterium</taxon>
    </lineage>
</organism>
<dbReference type="STRING" id="388280.SAMN04488057_107135"/>
<evidence type="ECO:0000259" key="2">
    <source>
        <dbReference type="PROSITE" id="PS50206"/>
    </source>
</evidence>
<dbReference type="PANTHER" id="PTHR43084">
    <property type="entry name" value="PERSULFIDE DIOXYGENASE ETHE1"/>
    <property type="match status" value="1"/>
</dbReference>
<dbReference type="CDD" id="cd07724">
    <property type="entry name" value="POD-like_MBL-fold"/>
    <property type="match status" value="1"/>
</dbReference>
<dbReference type="InterPro" id="IPR001279">
    <property type="entry name" value="Metallo-B-lactamas"/>
</dbReference>
<dbReference type="AlphaFoldDB" id="A0A1M7P8I7"/>
<dbReference type="Pfam" id="PF00581">
    <property type="entry name" value="Rhodanese"/>
    <property type="match status" value="2"/>
</dbReference>
<dbReference type="InterPro" id="IPR001763">
    <property type="entry name" value="Rhodanese-like_dom"/>
</dbReference>
<dbReference type="EMBL" id="FRCY01000007">
    <property type="protein sequence ID" value="SHN12978.1"/>
    <property type="molecule type" value="Genomic_DNA"/>
</dbReference>
<dbReference type="InterPro" id="IPR051682">
    <property type="entry name" value="Mito_Persulfide_Diox"/>
</dbReference>
<dbReference type="SMART" id="SM00849">
    <property type="entry name" value="Lactamase_B"/>
    <property type="match status" value="1"/>
</dbReference>
<dbReference type="GO" id="GO:0046872">
    <property type="term" value="F:metal ion binding"/>
    <property type="evidence" value="ECO:0007669"/>
    <property type="project" value="UniProtKB-KW"/>
</dbReference>
<reference evidence="3 4" key="1">
    <citation type="submission" date="2016-11" db="EMBL/GenBank/DDBJ databases">
        <authorList>
            <person name="Jaros S."/>
            <person name="Januszkiewicz K."/>
            <person name="Wedrychowicz H."/>
        </authorList>
    </citation>
    <scope>NUCLEOTIDE SEQUENCE [LARGE SCALE GENOMIC DNA]</scope>
    <source>
        <strain evidence="3 4">CGMCC 1.6102</strain>
    </source>
</reference>
<gene>
    <name evidence="3" type="ORF">SAMN04488057_107135</name>
</gene>
<sequence>MKIEQIYTGCLAQGAYYIESNGEAAIIDPLREVQPYMDKAERNGATIKYIFETHFHADFVSGHQDLSAKTGAKIVFGPTGMQMGFDAIVAKDNQVFQLGNASIRVIHTPGHTMESSVFLLTDEAGKDVALFTGDTLFIGDVGRPDLAQKVVKDLTQEKLAGHLYDSLREKILPLADDLIVYPAHGAGSACGKNMSKETSDTLGNQKKTNYALQEMSKEAFVKEVLTGLTPPPAYFPQNVLMNIQGYDSIDTVLDRGQQALTPEAFETAANETGAVVLDTRSPEKFAKGFIPNSINIGIDGSFAVWVGTMIPDVKQEILVVADKGREEEVITRLARVGYDHALGYLKGGIDAWKKSGRETDSISVVSVDELAALSAKVRNIKILDVRKASEHQSEHLVGAENLPLDYINENMAAIDKNMPYYVHCAGGYRSMIFNSVLRARGYENLVDIRGGFDAIKASGKFEVTDYVCPTTLL</sequence>
<dbReference type="CDD" id="cd00158">
    <property type="entry name" value="RHOD"/>
    <property type="match status" value="2"/>
</dbReference>
<dbReference type="PROSITE" id="PS50206">
    <property type="entry name" value="RHODANESE_3"/>
    <property type="match status" value="2"/>
</dbReference>
<feature type="domain" description="Rhodanese" evidence="2">
    <location>
        <begin position="376"/>
        <end position="464"/>
    </location>
</feature>
<accession>A0A1M7P8I7</accession>